<sequence>MQINLRDRHIKVGKESIWKILGVPFGGIRVVKDTKGGSDADKVVENEKNRYDKVPISFKNIVDKIREDSYDDEEMFKIDFVMLFMATMIASTKNGHAMYTMLELFCLEKDFKDHDWCQFILDTIRVCMSDWVGCNSKSYFRGPLTVLELLYLDSTACPGFVEERTKAPISFWTHEMISLRKDIEIKNGGFGLGDIRELYADNVDYECLSQDEVVIYRKETMKLYLFVLMGCQKRSVFLELLRCVTRLRN</sequence>
<accession>A0A9K3I8G3</accession>
<gene>
    <name evidence="1" type="ORF">HanXRQr2_Chr09g0405501</name>
</gene>
<evidence type="ECO:0000313" key="1">
    <source>
        <dbReference type="EMBL" id="KAF5792393.1"/>
    </source>
</evidence>
<protein>
    <submittedName>
        <fullName evidence="1">Uncharacterized protein</fullName>
    </submittedName>
</protein>
<dbReference type="Gramene" id="mRNA:HanXRQr2_Chr09g0405501">
    <property type="protein sequence ID" value="mRNA:HanXRQr2_Chr09g0405501"/>
    <property type="gene ID" value="HanXRQr2_Chr09g0405501"/>
</dbReference>
<dbReference type="AlphaFoldDB" id="A0A9K3I8G3"/>
<reference evidence="1" key="2">
    <citation type="submission" date="2020-06" db="EMBL/GenBank/DDBJ databases">
        <title>Helianthus annuus Genome sequencing and assembly Release 2.</title>
        <authorList>
            <person name="Gouzy J."/>
            <person name="Langlade N."/>
            <person name="Munos S."/>
        </authorList>
    </citation>
    <scope>NUCLEOTIDE SEQUENCE</scope>
    <source>
        <tissue evidence="1">Leaves</tissue>
    </source>
</reference>
<dbReference type="PANTHER" id="PTHR34835:SF90">
    <property type="entry name" value="AMINOTRANSFERASE-LIKE PLANT MOBILE DOMAIN-CONTAINING PROTEIN"/>
    <property type="match status" value="1"/>
</dbReference>
<keyword evidence="2" id="KW-1185">Reference proteome</keyword>
<name>A0A9K3I8G3_HELAN</name>
<dbReference type="EMBL" id="MNCJ02000324">
    <property type="protein sequence ID" value="KAF5792393.1"/>
    <property type="molecule type" value="Genomic_DNA"/>
</dbReference>
<dbReference type="Proteomes" id="UP000215914">
    <property type="component" value="Unassembled WGS sequence"/>
</dbReference>
<proteinExistence type="predicted"/>
<organism evidence="1 2">
    <name type="scientific">Helianthus annuus</name>
    <name type="common">Common sunflower</name>
    <dbReference type="NCBI Taxonomy" id="4232"/>
    <lineage>
        <taxon>Eukaryota</taxon>
        <taxon>Viridiplantae</taxon>
        <taxon>Streptophyta</taxon>
        <taxon>Embryophyta</taxon>
        <taxon>Tracheophyta</taxon>
        <taxon>Spermatophyta</taxon>
        <taxon>Magnoliopsida</taxon>
        <taxon>eudicotyledons</taxon>
        <taxon>Gunneridae</taxon>
        <taxon>Pentapetalae</taxon>
        <taxon>asterids</taxon>
        <taxon>campanulids</taxon>
        <taxon>Asterales</taxon>
        <taxon>Asteraceae</taxon>
        <taxon>Asteroideae</taxon>
        <taxon>Heliantheae alliance</taxon>
        <taxon>Heliantheae</taxon>
        <taxon>Helianthus</taxon>
    </lineage>
</organism>
<dbReference type="PANTHER" id="PTHR34835">
    <property type="entry name" value="OS07G0283600 PROTEIN-RELATED"/>
    <property type="match status" value="1"/>
</dbReference>
<comment type="caution">
    <text evidence="1">The sequence shown here is derived from an EMBL/GenBank/DDBJ whole genome shotgun (WGS) entry which is preliminary data.</text>
</comment>
<reference evidence="1" key="1">
    <citation type="journal article" date="2017" name="Nature">
        <title>The sunflower genome provides insights into oil metabolism, flowering and Asterid evolution.</title>
        <authorList>
            <person name="Badouin H."/>
            <person name="Gouzy J."/>
            <person name="Grassa C.J."/>
            <person name="Murat F."/>
            <person name="Staton S.E."/>
            <person name="Cottret L."/>
            <person name="Lelandais-Briere C."/>
            <person name="Owens G.L."/>
            <person name="Carrere S."/>
            <person name="Mayjonade B."/>
            <person name="Legrand L."/>
            <person name="Gill N."/>
            <person name="Kane N.C."/>
            <person name="Bowers J.E."/>
            <person name="Hubner S."/>
            <person name="Bellec A."/>
            <person name="Berard A."/>
            <person name="Berges H."/>
            <person name="Blanchet N."/>
            <person name="Boniface M.C."/>
            <person name="Brunel D."/>
            <person name="Catrice O."/>
            <person name="Chaidir N."/>
            <person name="Claudel C."/>
            <person name="Donnadieu C."/>
            <person name="Faraut T."/>
            <person name="Fievet G."/>
            <person name="Helmstetter N."/>
            <person name="King M."/>
            <person name="Knapp S.J."/>
            <person name="Lai Z."/>
            <person name="Le Paslier M.C."/>
            <person name="Lippi Y."/>
            <person name="Lorenzon L."/>
            <person name="Mandel J.R."/>
            <person name="Marage G."/>
            <person name="Marchand G."/>
            <person name="Marquand E."/>
            <person name="Bret-Mestries E."/>
            <person name="Morien E."/>
            <person name="Nambeesan S."/>
            <person name="Nguyen T."/>
            <person name="Pegot-Espagnet P."/>
            <person name="Pouilly N."/>
            <person name="Raftis F."/>
            <person name="Sallet E."/>
            <person name="Schiex T."/>
            <person name="Thomas J."/>
            <person name="Vandecasteele C."/>
            <person name="Vares D."/>
            <person name="Vear F."/>
            <person name="Vautrin S."/>
            <person name="Crespi M."/>
            <person name="Mangin B."/>
            <person name="Burke J.M."/>
            <person name="Salse J."/>
            <person name="Munos S."/>
            <person name="Vincourt P."/>
            <person name="Rieseberg L.H."/>
            <person name="Langlade N.B."/>
        </authorList>
    </citation>
    <scope>NUCLEOTIDE SEQUENCE</scope>
    <source>
        <tissue evidence="1">Leaves</tissue>
    </source>
</reference>
<evidence type="ECO:0000313" key="2">
    <source>
        <dbReference type="Proteomes" id="UP000215914"/>
    </source>
</evidence>